<evidence type="ECO:0000313" key="1">
    <source>
        <dbReference type="EMBL" id="GBC04407.1"/>
    </source>
</evidence>
<comment type="caution">
    <text evidence="1">The sequence shown here is derived from an EMBL/GenBank/DDBJ whole genome shotgun (WGS) entry which is preliminary data.</text>
</comment>
<dbReference type="Proteomes" id="UP000247702">
    <property type="component" value="Unassembled WGS sequence"/>
</dbReference>
<dbReference type="AlphaFoldDB" id="A0A2Z6SFW3"/>
<reference evidence="1 2" key="1">
    <citation type="submission" date="2017-11" db="EMBL/GenBank/DDBJ databases">
        <title>The genome of Rhizophagus clarus HR1 reveals common genetic basis of auxotrophy among arbuscular mycorrhizal fungi.</title>
        <authorList>
            <person name="Kobayashi Y."/>
        </authorList>
    </citation>
    <scope>NUCLEOTIDE SEQUENCE [LARGE SCALE GENOMIC DNA]</scope>
    <source>
        <strain evidence="1 2">HR1</strain>
    </source>
</reference>
<sequence length="72" mass="7808">MASIPATDYIPDSEEELYENEPSGWYLGACKAIPTWIRAGGALLRGTIFPAANMAKEDDFRGKVPSDALNFG</sequence>
<keyword evidence="2" id="KW-1185">Reference proteome</keyword>
<accession>A0A2Z6SFW3</accession>
<organism evidence="1 2">
    <name type="scientific">Rhizophagus clarus</name>
    <dbReference type="NCBI Taxonomy" id="94130"/>
    <lineage>
        <taxon>Eukaryota</taxon>
        <taxon>Fungi</taxon>
        <taxon>Fungi incertae sedis</taxon>
        <taxon>Mucoromycota</taxon>
        <taxon>Glomeromycotina</taxon>
        <taxon>Glomeromycetes</taxon>
        <taxon>Glomerales</taxon>
        <taxon>Glomeraceae</taxon>
        <taxon>Rhizophagus</taxon>
    </lineage>
</organism>
<gene>
    <name evidence="1" type="ORF">RclHR1_05670009</name>
</gene>
<dbReference type="EMBL" id="BEXD01003945">
    <property type="protein sequence ID" value="GBC04407.1"/>
    <property type="molecule type" value="Genomic_DNA"/>
</dbReference>
<evidence type="ECO:0000313" key="2">
    <source>
        <dbReference type="Proteomes" id="UP000247702"/>
    </source>
</evidence>
<proteinExistence type="predicted"/>
<name>A0A2Z6SFW3_9GLOM</name>
<protein>
    <submittedName>
        <fullName evidence="1">Uncharacterized protein</fullName>
    </submittedName>
</protein>